<gene>
    <name evidence="2" type="ORF">SAMN05216564_11626</name>
</gene>
<sequence>MNSDKHPHDRTEEHTYTQAFTGSPSWENLQLSIPNQLSNPALESFVQCVLIELTEGTLTAEYVSRGTSEAERLLFVADDDRGDWFRQYTYTDRYGMEKRRCPRAEVRSTLLSLLGQESKHDIHQGSNGQDFFHLTLDELQWEAEFL</sequence>
<dbReference type="AlphaFoldDB" id="A0A1H3NXC1"/>
<dbReference type="Proteomes" id="UP000199079">
    <property type="component" value="Unassembled WGS sequence"/>
</dbReference>
<dbReference type="EMBL" id="FNPC01000016">
    <property type="protein sequence ID" value="SDY93491.1"/>
    <property type="molecule type" value="Genomic_DNA"/>
</dbReference>
<protein>
    <recommendedName>
        <fullName evidence="1">DUF8030 domain-containing protein</fullName>
    </recommendedName>
</protein>
<evidence type="ECO:0000259" key="1">
    <source>
        <dbReference type="Pfam" id="PF26073"/>
    </source>
</evidence>
<name>A0A1H3NXC1_9EURY</name>
<dbReference type="InterPro" id="IPR058343">
    <property type="entry name" value="DUF8030"/>
</dbReference>
<dbReference type="Pfam" id="PF26073">
    <property type="entry name" value="DUF8030"/>
    <property type="match status" value="1"/>
</dbReference>
<proteinExistence type="predicted"/>
<organism evidence="2 3">
    <name type="scientific">Halopenitus persicus</name>
    <dbReference type="NCBI Taxonomy" id="1048396"/>
    <lineage>
        <taxon>Archaea</taxon>
        <taxon>Methanobacteriati</taxon>
        <taxon>Methanobacteriota</taxon>
        <taxon>Stenosarchaea group</taxon>
        <taxon>Halobacteria</taxon>
        <taxon>Halobacteriales</taxon>
        <taxon>Haloferacaceae</taxon>
        <taxon>Halopenitus</taxon>
    </lineage>
</organism>
<keyword evidence="3" id="KW-1185">Reference proteome</keyword>
<feature type="domain" description="DUF8030" evidence="1">
    <location>
        <begin position="46"/>
        <end position="121"/>
    </location>
</feature>
<evidence type="ECO:0000313" key="2">
    <source>
        <dbReference type="EMBL" id="SDY93491.1"/>
    </source>
</evidence>
<accession>A0A1H3NXC1</accession>
<evidence type="ECO:0000313" key="3">
    <source>
        <dbReference type="Proteomes" id="UP000199079"/>
    </source>
</evidence>
<dbReference type="OrthoDB" id="217673at2157"/>
<dbReference type="RefSeq" id="WP_092735302.1">
    <property type="nucleotide sequence ID" value="NZ_FNPC01000016.1"/>
</dbReference>
<reference evidence="3" key="1">
    <citation type="submission" date="2016-10" db="EMBL/GenBank/DDBJ databases">
        <authorList>
            <person name="Varghese N."/>
            <person name="Submissions S."/>
        </authorList>
    </citation>
    <scope>NUCLEOTIDE SEQUENCE [LARGE SCALE GENOMIC DNA]</scope>
    <source>
        <strain evidence="3">DC30,IBRC 10041,KCTC 4046</strain>
    </source>
</reference>